<evidence type="ECO:0000259" key="10">
    <source>
        <dbReference type="Pfam" id="PF21082"/>
    </source>
</evidence>
<evidence type="ECO:0000256" key="4">
    <source>
        <dbReference type="ARBA" id="ARBA00022692"/>
    </source>
</evidence>
<dbReference type="InterPro" id="IPR006685">
    <property type="entry name" value="MscS_channel_2nd"/>
</dbReference>
<feature type="signal peptide" evidence="8">
    <location>
        <begin position="1"/>
        <end position="35"/>
    </location>
</feature>
<feature type="chain" id="PRO_5045094744" evidence="8">
    <location>
        <begin position="36"/>
        <end position="832"/>
    </location>
</feature>
<keyword evidence="4 7" id="KW-0812">Transmembrane</keyword>
<dbReference type="Gene3D" id="1.10.287.1260">
    <property type="match status" value="1"/>
</dbReference>
<dbReference type="InterPro" id="IPR011014">
    <property type="entry name" value="MscS_channel_TM-2"/>
</dbReference>
<feature type="transmembrane region" description="Helical" evidence="7">
    <location>
        <begin position="635"/>
        <end position="658"/>
    </location>
</feature>
<dbReference type="PANTHER" id="PTHR30347">
    <property type="entry name" value="POTASSIUM CHANNEL RELATED"/>
    <property type="match status" value="1"/>
</dbReference>
<proteinExistence type="inferred from homology"/>
<feature type="transmembrane region" description="Helical" evidence="7">
    <location>
        <begin position="354"/>
        <end position="375"/>
    </location>
</feature>
<dbReference type="Pfam" id="PF21082">
    <property type="entry name" value="MS_channel_3rd"/>
    <property type="match status" value="1"/>
</dbReference>
<sequence length="832" mass="92543">MSYFQQPMNSTNRLMHKFLLTLIAALTVLSHQLIAQQPAATDSVHSDTTAPPSRINQIATIMRNGAISSRQEFEDEKKKLKQKHLLEALEASTIKAKNYLKHQLDTADIREGLLSVERWLELSVNDVIGYQSYISYRDLVTTGKLLNELDQRISGIKQRLDLYEKALVNFRFIADSLSADSAIYYLPADSAGTMEFLQQYSFVAARLQPADSMVSKALSGIHALQGKANLLQYKVSADLEEIDAMQRQTSKTLFLASSGPEDLQTIRGSLGRSKDKTLLLLGFYLEHHAGKAIAILLLIAASTIFLVSLKKIAKSRNLLDADHKGQIVLRYPFLSAVVLVFSLFQFLFPEPPFVINLACWLFSAFALAGIFRGFVVHFWFRFWLITVALFTCAGICNLSLQYSAFENWLILALAFAGVLTGSYYFFSRRRKELKEKLILTFIGLQMVIEIASIATNLSGYFNLSKAFFVCGYCNILIGVLFLWTVRFINEGLQLASEVYTKQSPKLFFVNFNKVGSRAPLLLYILLVAAWLILLGRNFYEYQYIAAPLKEFFIKERTVGDYTFAISNILIFFAIMLLAVLTSRITSFFASEKHTSHSAGTRKAGLGSWLLLVRVIIISSGLFLALAASGFPIDRITILIGALGVGIGLGLQSLVNNLVSGLIIAFDRPVNVGDFVEIGAHAGVVKAIGFRSSVLSSGTGADIVIPNGDLLNAHLVNWTLGGNRKQIELRLNIAYGSDLTRIKTLILDLIRADERILEYPGPAILFEQFGASSIEGKILCWARDYREAGSSKSDLLQAISTAFEKNGIKIPFPQQDIFLHQDKKDDAAEKDQL</sequence>
<keyword evidence="3" id="KW-1003">Cell membrane</keyword>
<evidence type="ECO:0000256" key="8">
    <source>
        <dbReference type="SAM" id="SignalP"/>
    </source>
</evidence>
<feature type="domain" description="Mechanosensitive ion channel MscS" evidence="9">
    <location>
        <begin position="653"/>
        <end position="718"/>
    </location>
</feature>
<dbReference type="Proteomes" id="UP001165367">
    <property type="component" value="Unassembled WGS sequence"/>
</dbReference>
<keyword evidence="12" id="KW-1185">Reference proteome</keyword>
<keyword evidence="6 7" id="KW-0472">Membrane</keyword>
<dbReference type="Gene3D" id="3.30.70.100">
    <property type="match status" value="1"/>
</dbReference>
<organism evidence="11 12">
    <name type="scientific">Terrimonas ginsenosidimutans</name>
    <dbReference type="NCBI Taxonomy" id="2908004"/>
    <lineage>
        <taxon>Bacteria</taxon>
        <taxon>Pseudomonadati</taxon>
        <taxon>Bacteroidota</taxon>
        <taxon>Chitinophagia</taxon>
        <taxon>Chitinophagales</taxon>
        <taxon>Chitinophagaceae</taxon>
        <taxon>Terrimonas</taxon>
    </lineage>
</organism>
<feature type="transmembrane region" description="Helical" evidence="7">
    <location>
        <begin position="438"/>
        <end position="460"/>
    </location>
</feature>
<dbReference type="SUPFAM" id="SSF82689">
    <property type="entry name" value="Mechanosensitive channel protein MscS (YggB), C-terminal domain"/>
    <property type="match status" value="1"/>
</dbReference>
<evidence type="ECO:0000259" key="9">
    <source>
        <dbReference type="Pfam" id="PF00924"/>
    </source>
</evidence>
<gene>
    <name evidence="11" type="ORF">LZZ85_04610</name>
</gene>
<comment type="caution">
    <text evidence="11">The sequence shown here is derived from an EMBL/GenBank/DDBJ whole genome shotgun (WGS) entry which is preliminary data.</text>
</comment>
<dbReference type="RefSeq" id="WP_237868893.1">
    <property type="nucleotide sequence ID" value="NZ_JAKLTR010000002.1"/>
</dbReference>
<dbReference type="Gene3D" id="2.30.30.60">
    <property type="match status" value="1"/>
</dbReference>
<reference evidence="11" key="1">
    <citation type="submission" date="2022-01" db="EMBL/GenBank/DDBJ databases">
        <authorList>
            <person name="Jo J.-H."/>
            <person name="Im W.-T."/>
        </authorList>
    </citation>
    <scope>NUCLEOTIDE SEQUENCE</scope>
    <source>
        <strain evidence="11">NA20</strain>
    </source>
</reference>
<feature type="transmembrane region" description="Helical" evidence="7">
    <location>
        <begin position="466"/>
        <end position="485"/>
    </location>
</feature>
<dbReference type="EMBL" id="JAKLTR010000002">
    <property type="protein sequence ID" value="MCG2613546.1"/>
    <property type="molecule type" value="Genomic_DNA"/>
</dbReference>
<keyword evidence="8" id="KW-0732">Signal</keyword>
<dbReference type="InterPro" id="IPR023408">
    <property type="entry name" value="MscS_beta-dom_sf"/>
</dbReference>
<dbReference type="InterPro" id="IPR011066">
    <property type="entry name" value="MscS_channel_C_sf"/>
</dbReference>
<feature type="transmembrane region" description="Helical" evidence="7">
    <location>
        <begin position="328"/>
        <end position="348"/>
    </location>
</feature>
<feature type="transmembrane region" description="Helical" evidence="7">
    <location>
        <begin position="520"/>
        <end position="539"/>
    </location>
</feature>
<feature type="transmembrane region" description="Helical" evidence="7">
    <location>
        <begin position="408"/>
        <end position="426"/>
    </location>
</feature>
<feature type="domain" description="Mechanosensitive ion channel MscS C-terminal" evidence="10">
    <location>
        <begin position="726"/>
        <end position="809"/>
    </location>
</feature>
<feature type="transmembrane region" description="Helical" evidence="7">
    <location>
        <begin position="561"/>
        <end position="584"/>
    </location>
</feature>
<evidence type="ECO:0000256" key="7">
    <source>
        <dbReference type="SAM" id="Phobius"/>
    </source>
</evidence>
<evidence type="ECO:0000256" key="1">
    <source>
        <dbReference type="ARBA" id="ARBA00004651"/>
    </source>
</evidence>
<comment type="subcellular location">
    <subcellularLocation>
        <location evidence="1">Cell membrane</location>
        <topology evidence="1">Multi-pass membrane protein</topology>
    </subcellularLocation>
</comment>
<dbReference type="SUPFAM" id="SSF50182">
    <property type="entry name" value="Sm-like ribonucleoproteins"/>
    <property type="match status" value="1"/>
</dbReference>
<keyword evidence="5 7" id="KW-1133">Transmembrane helix</keyword>
<evidence type="ECO:0000256" key="6">
    <source>
        <dbReference type="ARBA" id="ARBA00023136"/>
    </source>
</evidence>
<comment type="similarity">
    <text evidence="2">Belongs to the MscS (TC 1.A.23) family.</text>
</comment>
<evidence type="ECO:0000256" key="5">
    <source>
        <dbReference type="ARBA" id="ARBA00022989"/>
    </source>
</evidence>
<protein>
    <submittedName>
        <fullName evidence="11">Mechanosensitive ion channel</fullName>
    </submittedName>
</protein>
<feature type="transmembrane region" description="Helical" evidence="7">
    <location>
        <begin position="605"/>
        <end position="629"/>
    </location>
</feature>
<feature type="transmembrane region" description="Helical" evidence="7">
    <location>
        <begin position="382"/>
        <end position="402"/>
    </location>
</feature>
<evidence type="ECO:0000313" key="11">
    <source>
        <dbReference type="EMBL" id="MCG2613546.1"/>
    </source>
</evidence>
<dbReference type="PANTHER" id="PTHR30347:SF1">
    <property type="entry name" value="MECHANOSENSITIVE CHANNEL MSCK"/>
    <property type="match status" value="1"/>
</dbReference>
<evidence type="ECO:0000313" key="12">
    <source>
        <dbReference type="Proteomes" id="UP001165367"/>
    </source>
</evidence>
<dbReference type="InterPro" id="IPR052702">
    <property type="entry name" value="MscS-like_channel"/>
</dbReference>
<dbReference type="InterPro" id="IPR049278">
    <property type="entry name" value="MS_channel_C"/>
</dbReference>
<evidence type="ECO:0000256" key="2">
    <source>
        <dbReference type="ARBA" id="ARBA00008017"/>
    </source>
</evidence>
<dbReference type="SUPFAM" id="SSF82861">
    <property type="entry name" value="Mechanosensitive channel protein MscS (YggB), transmembrane region"/>
    <property type="match status" value="1"/>
</dbReference>
<feature type="transmembrane region" description="Helical" evidence="7">
    <location>
        <begin position="289"/>
        <end position="307"/>
    </location>
</feature>
<accession>A0ABS9KMK0</accession>
<dbReference type="Pfam" id="PF00924">
    <property type="entry name" value="MS_channel_2nd"/>
    <property type="match status" value="1"/>
</dbReference>
<name>A0ABS9KMK0_9BACT</name>
<dbReference type="InterPro" id="IPR010920">
    <property type="entry name" value="LSM_dom_sf"/>
</dbReference>
<evidence type="ECO:0000256" key="3">
    <source>
        <dbReference type="ARBA" id="ARBA00022475"/>
    </source>
</evidence>